<proteinExistence type="inferred from homology"/>
<protein>
    <submittedName>
        <fullName evidence="6">CAMK/CAMK2 protein kinase</fullName>
    </submittedName>
</protein>
<evidence type="ECO:0000313" key="7">
    <source>
        <dbReference type="Proteomes" id="UP000030745"/>
    </source>
</evidence>
<evidence type="ECO:0000256" key="4">
    <source>
        <dbReference type="RuleBase" id="RU000304"/>
    </source>
</evidence>
<dbReference type="GO" id="GO:0004674">
    <property type="term" value="F:protein serine/threonine kinase activity"/>
    <property type="evidence" value="ECO:0007669"/>
    <property type="project" value="UniProtKB-KW"/>
</dbReference>
<dbReference type="GeneID" id="24136608"/>
<evidence type="ECO:0000313" key="6">
    <source>
        <dbReference type="EMBL" id="KDO19915.1"/>
    </source>
</evidence>
<organism evidence="6 7">
    <name type="scientific">Saprolegnia parasitica (strain CBS 223.65)</name>
    <dbReference type="NCBI Taxonomy" id="695850"/>
    <lineage>
        <taxon>Eukaryota</taxon>
        <taxon>Sar</taxon>
        <taxon>Stramenopiles</taxon>
        <taxon>Oomycota</taxon>
        <taxon>Saprolegniomycetes</taxon>
        <taxon>Saprolegniales</taxon>
        <taxon>Saprolegniaceae</taxon>
        <taxon>Saprolegnia</taxon>
    </lineage>
</organism>
<sequence>MIFGIGNMGCNLSVQCPGSDVRGKSVDDLAPLKAKKAQVMACTRFAAAYTLGPKIGEGAFSIVLRGTHVATGATVAVKCLDLKQVSAMDLVSIQREVSILQQLNHPHVIRCHAFFLEENCGYIVTDLMEGGDLFDRIVDKTVYTELEAKNVVRALLEAVAYCHDMHIVHRDLKPENILLSSRGDDAVIKIADFGLAKDDAYLTTMCGSPAYVAPEVLLSTKAPYDKAVDIWSIGVITYALLSGFLPFYDKNPAKMFRMIKAGAYAFPSPHWDLISPSAKAFVARMLVVRPSERASAHKLLQDEWFHTHAPQTYVPLTTAMTELRKLNSRRSLRSAILTVHTAMKLKQAISLPMQP</sequence>
<evidence type="ECO:0000256" key="2">
    <source>
        <dbReference type="ARBA" id="ARBA00022840"/>
    </source>
</evidence>
<dbReference type="SUPFAM" id="SSF56112">
    <property type="entry name" value="Protein kinase-like (PK-like)"/>
    <property type="match status" value="1"/>
</dbReference>
<keyword evidence="4" id="KW-0723">Serine/threonine-protein kinase</keyword>
<dbReference type="PROSITE" id="PS50011">
    <property type="entry name" value="PROTEIN_KINASE_DOM"/>
    <property type="match status" value="1"/>
</dbReference>
<dbReference type="SMART" id="SM00220">
    <property type="entry name" value="S_TKc"/>
    <property type="match status" value="1"/>
</dbReference>
<dbReference type="PROSITE" id="PS00108">
    <property type="entry name" value="PROTEIN_KINASE_ST"/>
    <property type="match status" value="1"/>
</dbReference>
<evidence type="ECO:0000256" key="3">
    <source>
        <dbReference type="PROSITE-ProRule" id="PRU10141"/>
    </source>
</evidence>
<gene>
    <name evidence="6" type="ORF">SPRG_14823</name>
</gene>
<dbReference type="GO" id="GO:0005524">
    <property type="term" value="F:ATP binding"/>
    <property type="evidence" value="ECO:0007669"/>
    <property type="project" value="UniProtKB-UniRule"/>
</dbReference>
<keyword evidence="2 3" id="KW-0067">ATP-binding</keyword>
<dbReference type="Proteomes" id="UP000030745">
    <property type="component" value="Unassembled WGS sequence"/>
</dbReference>
<dbReference type="KEGG" id="spar:SPRG_14823"/>
<dbReference type="InterPro" id="IPR017441">
    <property type="entry name" value="Protein_kinase_ATP_BS"/>
</dbReference>
<evidence type="ECO:0000259" key="5">
    <source>
        <dbReference type="PROSITE" id="PS50011"/>
    </source>
</evidence>
<dbReference type="EMBL" id="KK583329">
    <property type="protein sequence ID" value="KDO19915.1"/>
    <property type="molecule type" value="Genomic_DNA"/>
</dbReference>
<dbReference type="OrthoDB" id="193931at2759"/>
<dbReference type="VEuPathDB" id="FungiDB:SPRG_14823"/>
<comment type="similarity">
    <text evidence="4">Belongs to the protein kinase superfamily.</text>
</comment>
<keyword evidence="6" id="KW-0418">Kinase</keyword>
<dbReference type="CDD" id="cd05117">
    <property type="entry name" value="STKc_CAMK"/>
    <property type="match status" value="1"/>
</dbReference>
<keyword evidence="7" id="KW-1185">Reference proteome</keyword>
<accession>A0A067BSV4</accession>
<dbReference type="RefSeq" id="XP_012209355.1">
    <property type="nucleotide sequence ID" value="XM_012353965.1"/>
</dbReference>
<feature type="binding site" evidence="3">
    <location>
        <position position="78"/>
    </location>
    <ligand>
        <name>ATP</name>
        <dbReference type="ChEBI" id="CHEBI:30616"/>
    </ligand>
</feature>
<dbReference type="FunFam" id="1.10.510.10:FF:000571">
    <property type="entry name" value="Maternal embryonic leucine zipper kinase"/>
    <property type="match status" value="1"/>
</dbReference>
<dbReference type="STRING" id="695850.A0A067BSV4"/>
<dbReference type="Pfam" id="PF00069">
    <property type="entry name" value="Pkinase"/>
    <property type="match status" value="1"/>
</dbReference>
<keyword evidence="6" id="KW-0808">Transferase</keyword>
<dbReference type="InterPro" id="IPR000719">
    <property type="entry name" value="Prot_kinase_dom"/>
</dbReference>
<evidence type="ECO:0000256" key="1">
    <source>
        <dbReference type="ARBA" id="ARBA00022741"/>
    </source>
</evidence>
<dbReference type="PROSITE" id="PS00107">
    <property type="entry name" value="PROTEIN_KINASE_ATP"/>
    <property type="match status" value="1"/>
</dbReference>
<dbReference type="PANTHER" id="PTHR24347">
    <property type="entry name" value="SERINE/THREONINE-PROTEIN KINASE"/>
    <property type="match status" value="1"/>
</dbReference>
<name>A0A067BSV4_SAPPC</name>
<feature type="domain" description="Protein kinase" evidence="5">
    <location>
        <begin position="49"/>
        <end position="305"/>
    </location>
</feature>
<dbReference type="InterPro" id="IPR011009">
    <property type="entry name" value="Kinase-like_dom_sf"/>
</dbReference>
<dbReference type="OMA" id="YLETCCG"/>
<reference evidence="6 7" key="1">
    <citation type="journal article" date="2013" name="PLoS Genet.">
        <title>Distinctive expansion of potential virulence genes in the genome of the oomycete fish pathogen Saprolegnia parasitica.</title>
        <authorList>
            <person name="Jiang R.H."/>
            <person name="de Bruijn I."/>
            <person name="Haas B.J."/>
            <person name="Belmonte R."/>
            <person name="Lobach L."/>
            <person name="Christie J."/>
            <person name="van den Ackerveken G."/>
            <person name="Bottin A."/>
            <person name="Bulone V."/>
            <person name="Diaz-Moreno S.M."/>
            <person name="Dumas B."/>
            <person name="Fan L."/>
            <person name="Gaulin E."/>
            <person name="Govers F."/>
            <person name="Grenville-Briggs L.J."/>
            <person name="Horner N.R."/>
            <person name="Levin J.Z."/>
            <person name="Mammella M."/>
            <person name="Meijer H.J."/>
            <person name="Morris P."/>
            <person name="Nusbaum C."/>
            <person name="Oome S."/>
            <person name="Phillips A.J."/>
            <person name="van Rooyen D."/>
            <person name="Rzeszutek E."/>
            <person name="Saraiva M."/>
            <person name="Secombes C.J."/>
            <person name="Seidl M.F."/>
            <person name="Snel B."/>
            <person name="Stassen J.H."/>
            <person name="Sykes S."/>
            <person name="Tripathy S."/>
            <person name="van den Berg H."/>
            <person name="Vega-Arreguin J.C."/>
            <person name="Wawra S."/>
            <person name="Young S.K."/>
            <person name="Zeng Q."/>
            <person name="Dieguez-Uribeondo J."/>
            <person name="Russ C."/>
            <person name="Tyler B.M."/>
            <person name="van West P."/>
        </authorList>
    </citation>
    <scope>NUCLEOTIDE SEQUENCE [LARGE SCALE GENOMIC DNA]</scope>
    <source>
        <strain evidence="6 7">CBS 223.65</strain>
    </source>
</reference>
<dbReference type="Gene3D" id="1.10.510.10">
    <property type="entry name" value="Transferase(Phosphotransferase) domain 1"/>
    <property type="match status" value="1"/>
</dbReference>
<dbReference type="AlphaFoldDB" id="A0A067BSV4"/>
<dbReference type="InterPro" id="IPR008271">
    <property type="entry name" value="Ser/Thr_kinase_AS"/>
</dbReference>
<keyword evidence="1 3" id="KW-0547">Nucleotide-binding</keyword>